<protein>
    <recommendedName>
        <fullName evidence="2 6">Orotate phosphoribosyltransferase</fullName>
        <shortName evidence="6">OPRT</shortName>
        <shortName evidence="6">OPRTase</shortName>
        <ecNumber evidence="2 6">2.4.2.10</ecNumber>
    </recommendedName>
</protein>
<dbReference type="SUPFAM" id="SSF53271">
    <property type="entry name" value="PRTase-like"/>
    <property type="match status" value="1"/>
</dbReference>
<keyword evidence="5 6" id="KW-0665">Pyrimidine biosynthesis</keyword>
<evidence type="ECO:0000256" key="6">
    <source>
        <dbReference type="HAMAP-Rule" id="MF_01208"/>
    </source>
</evidence>
<dbReference type="InterPro" id="IPR000836">
    <property type="entry name" value="PRTase_dom"/>
</dbReference>
<comment type="cofactor">
    <cofactor evidence="6">
        <name>Mg(2+)</name>
        <dbReference type="ChEBI" id="CHEBI:18420"/>
    </cofactor>
</comment>
<dbReference type="InterPro" id="IPR023031">
    <property type="entry name" value="OPRT"/>
</dbReference>
<comment type="caution">
    <text evidence="6">Lacks conserved residue(s) required for the propagation of feature annotation.</text>
</comment>
<feature type="binding site" evidence="6">
    <location>
        <position position="133"/>
    </location>
    <ligand>
        <name>orotate</name>
        <dbReference type="ChEBI" id="CHEBI:30839"/>
    </ligand>
</feature>
<keyword evidence="6" id="KW-0460">Magnesium</keyword>
<feature type="domain" description="Phosphoribosyltransferase" evidence="7">
    <location>
        <begin position="51"/>
        <end position="160"/>
    </location>
</feature>
<dbReference type="PANTHER" id="PTHR19278">
    <property type="entry name" value="OROTATE PHOSPHORIBOSYLTRANSFERASE"/>
    <property type="match status" value="1"/>
</dbReference>
<reference evidence="8 9" key="1">
    <citation type="journal article" date="2022" name="ISME Commun">
        <title>Vulcanimicrobium alpinus gen. nov. sp. nov., the first cultivated representative of the candidate phylum 'Eremiobacterota', is a metabolically versatile aerobic anoxygenic phototroph.</title>
        <authorList>
            <person name="Yabe S."/>
            <person name="Muto K."/>
            <person name="Abe K."/>
            <person name="Yokota A."/>
            <person name="Staudigel H."/>
            <person name="Tebo B.M."/>
        </authorList>
    </citation>
    <scope>NUCLEOTIDE SEQUENCE [LARGE SCALE GENOMIC DNA]</scope>
    <source>
        <strain evidence="8 9">WC8-2</strain>
    </source>
</reference>
<comment type="subunit">
    <text evidence="6">Homodimer.</text>
</comment>
<gene>
    <name evidence="6" type="primary">pyrE</name>
    <name evidence="8" type="ORF">WPS_09840</name>
</gene>
<feature type="binding site" evidence="6">
    <location>
        <position position="101"/>
    </location>
    <ligand>
        <name>5-phospho-alpha-D-ribose 1-diphosphate</name>
        <dbReference type="ChEBI" id="CHEBI:58017"/>
        <note>ligand shared between dimeric partners</note>
    </ligand>
</feature>
<dbReference type="RefSeq" id="WP_317996734.1">
    <property type="nucleotide sequence ID" value="NZ_AP025523.1"/>
</dbReference>
<dbReference type="GO" id="GO:0000287">
    <property type="term" value="F:magnesium ion binding"/>
    <property type="evidence" value="ECO:0007669"/>
    <property type="project" value="UniProtKB-UniRule"/>
</dbReference>
<feature type="binding site" evidence="6">
    <location>
        <position position="105"/>
    </location>
    <ligand>
        <name>5-phospho-alpha-D-ribose 1-diphosphate</name>
        <dbReference type="ChEBI" id="CHEBI:58017"/>
        <note>ligand shared between dimeric partners</note>
    </ligand>
</feature>
<dbReference type="EMBL" id="AP025523">
    <property type="protein sequence ID" value="BDE05708.1"/>
    <property type="molecule type" value="Genomic_DNA"/>
</dbReference>
<dbReference type="GO" id="GO:0019856">
    <property type="term" value="P:pyrimidine nucleobase biosynthetic process"/>
    <property type="evidence" value="ECO:0007669"/>
    <property type="project" value="TreeGrafter"/>
</dbReference>
<proteinExistence type="inferred from homology"/>
<dbReference type="Pfam" id="PF00156">
    <property type="entry name" value="Pribosyltran"/>
    <property type="match status" value="1"/>
</dbReference>
<keyword evidence="9" id="KW-1185">Reference proteome</keyword>
<evidence type="ECO:0000256" key="4">
    <source>
        <dbReference type="ARBA" id="ARBA00022679"/>
    </source>
</evidence>
<evidence type="ECO:0000256" key="1">
    <source>
        <dbReference type="ARBA" id="ARBA00004889"/>
    </source>
</evidence>
<evidence type="ECO:0000259" key="7">
    <source>
        <dbReference type="Pfam" id="PF00156"/>
    </source>
</evidence>
<dbReference type="Proteomes" id="UP001317532">
    <property type="component" value="Chromosome"/>
</dbReference>
<comment type="catalytic activity">
    <reaction evidence="6">
        <text>orotidine 5'-phosphate + diphosphate = orotate + 5-phospho-alpha-D-ribose 1-diphosphate</text>
        <dbReference type="Rhea" id="RHEA:10380"/>
        <dbReference type="ChEBI" id="CHEBI:30839"/>
        <dbReference type="ChEBI" id="CHEBI:33019"/>
        <dbReference type="ChEBI" id="CHEBI:57538"/>
        <dbReference type="ChEBI" id="CHEBI:58017"/>
        <dbReference type="EC" id="2.4.2.10"/>
    </reaction>
</comment>
<feature type="binding site" description="in other chain" evidence="6">
    <location>
        <position position="102"/>
    </location>
    <ligand>
        <name>5-phospho-alpha-D-ribose 1-diphosphate</name>
        <dbReference type="ChEBI" id="CHEBI:58017"/>
        <note>ligand shared between dimeric partners</note>
    </ligand>
</feature>
<dbReference type="CDD" id="cd06223">
    <property type="entry name" value="PRTases_typeI"/>
    <property type="match status" value="1"/>
</dbReference>
<dbReference type="EC" id="2.4.2.10" evidence="2 6"/>
<dbReference type="KEGG" id="vab:WPS_09840"/>
<comment type="pathway">
    <text evidence="1 6">Pyrimidine metabolism; UMP biosynthesis via de novo pathway; UMP from orotate: step 1/2.</text>
</comment>
<name>A0AAN1XWP0_UNVUL</name>
<feature type="binding site" description="in other chain" evidence="6">
    <location>
        <begin position="129"/>
        <end position="137"/>
    </location>
    <ligand>
        <name>5-phospho-alpha-D-ribose 1-diphosphate</name>
        <dbReference type="ChEBI" id="CHEBI:58017"/>
        <note>ligand shared between dimeric partners</note>
    </ligand>
</feature>
<comment type="similarity">
    <text evidence="6">Belongs to the purine/pyrimidine phosphoribosyltransferase family. PyrE subfamily.</text>
</comment>
<evidence type="ECO:0000256" key="5">
    <source>
        <dbReference type="ARBA" id="ARBA00022975"/>
    </source>
</evidence>
<dbReference type="GO" id="GO:0044205">
    <property type="term" value="P:'de novo' UMP biosynthetic process"/>
    <property type="evidence" value="ECO:0007669"/>
    <property type="project" value="UniProtKB-UniRule"/>
</dbReference>
<dbReference type="Gene3D" id="3.40.50.2020">
    <property type="match status" value="1"/>
</dbReference>
<evidence type="ECO:0000256" key="2">
    <source>
        <dbReference type="ARBA" id="ARBA00011971"/>
    </source>
</evidence>
<evidence type="ECO:0000313" key="8">
    <source>
        <dbReference type="EMBL" id="BDE05708.1"/>
    </source>
</evidence>
<dbReference type="HAMAP" id="MF_01208">
    <property type="entry name" value="PyrE"/>
    <property type="match status" value="1"/>
</dbReference>
<keyword evidence="4 6" id="KW-0808">Transferase</keyword>
<comment type="function">
    <text evidence="6">Catalyzes the transfer of a ribosyl phosphate group from 5-phosphoribose 1-diphosphate to orotate, leading to the formation of orotidine monophosphate (OMP).</text>
</comment>
<accession>A0AAN1XWP0</accession>
<dbReference type="AlphaFoldDB" id="A0AAN1XWP0"/>
<dbReference type="InterPro" id="IPR029057">
    <property type="entry name" value="PRTase-like"/>
</dbReference>
<evidence type="ECO:0000256" key="3">
    <source>
        <dbReference type="ARBA" id="ARBA00022676"/>
    </source>
</evidence>
<dbReference type="PANTHER" id="PTHR19278:SF9">
    <property type="entry name" value="URIDINE 5'-MONOPHOSPHATE SYNTHASE"/>
    <property type="match status" value="1"/>
</dbReference>
<sequence>MFDEPLSPIARIPELRWLKNIIVEKALTRGEYLLAGGARSDYYIDKFRLFSDPHILRRIARLFSPVISETAPDVIGGTELGGVIIATAVSQMSGLPMIVVRKQPKQYGAFAEEYVEGPFTPGQHVLLLEDVVTSGRELLAARARLEELNLKVTTYAVIARGLAPVSSLIQFSLPRSGPKTEN</sequence>
<organism evidence="8 9">
    <name type="scientific">Vulcanimicrobium alpinum</name>
    <dbReference type="NCBI Taxonomy" id="3016050"/>
    <lineage>
        <taxon>Bacteria</taxon>
        <taxon>Bacillati</taxon>
        <taxon>Vulcanimicrobiota</taxon>
        <taxon>Vulcanimicrobiia</taxon>
        <taxon>Vulcanimicrobiales</taxon>
        <taxon>Vulcanimicrobiaceae</taxon>
        <taxon>Vulcanimicrobium</taxon>
    </lineage>
</organism>
<evidence type="ECO:0000313" key="9">
    <source>
        <dbReference type="Proteomes" id="UP001317532"/>
    </source>
</evidence>
<keyword evidence="3 6" id="KW-0328">Glycosyltransferase</keyword>
<dbReference type="GO" id="GO:0004588">
    <property type="term" value="F:orotate phosphoribosyltransferase activity"/>
    <property type="evidence" value="ECO:0007669"/>
    <property type="project" value="UniProtKB-UniRule"/>
</dbReference>